<evidence type="ECO:0008006" key="3">
    <source>
        <dbReference type="Google" id="ProtNLM"/>
    </source>
</evidence>
<protein>
    <recommendedName>
        <fullName evidence="3">Gag protein</fullName>
    </recommendedName>
</protein>
<proteinExistence type="predicted"/>
<organism evidence="1 2">
    <name type="scientific">Pieris macdunnoughi</name>
    <dbReference type="NCBI Taxonomy" id="345717"/>
    <lineage>
        <taxon>Eukaryota</taxon>
        <taxon>Metazoa</taxon>
        <taxon>Ecdysozoa</taxon>
        <taxon>Arthropoda</taxon>
        <taxon>Hexapoda</taxon>
        <taxon>Insecta</taxon>
        <taxon>Pterygota</taxon>
        <taxon>Neoptera</taxon>
        <taxon>Endopterygota</taxon>
        <taxon>Lepidoptera</taxon>
        <taxon>Glossata</taxon>
        <taxon>Ditrysia</taxon>
        <taxon>Papilionoidea</taxon>
        <taxon>Pieridae</taxon>
        <taxon>Pierinae</taxon>
        <taxon>Pieris</taxon>
    </lineage>
</organism>
<name>A0A821XL30_9NEOP</name>
<dbReference type="AlphaFoldDB" id="A0A821XL30"/>
<dbReference type="OrthoDB" id="7920740at2759"/>
<dbReference type="Pfam" id="PF14223">
    <property type="entry name" value="Retrotran_gag_2"/>
    <property type="match status" value="1"/>
</dbReference>
<evidence type="ECO:0000313" key="2">
    <source>
        <dbReference type="Proteomes" id="UP000663880"/>
    </source>
</evidence>
<reference evidence="1" key="1">
    <citation type="submission" date="2021-02" db="EMBL/GenBank/DDBJ databases">
        <authorList>
            <person name="Steward A R."/>
        </authorList>
    </citation>
    <scope>NUCLEOTIDE SEQUENCE</scope>
</reference>
<evidence type="ECO:0000313" key="1">
    <source>
        <dbReference type="EMBL" id="CAF4946153.1"/>
    </source>
</evidence>
<dbReference type="Proteomes" id="UP000663880">
    <property type="component" value="Unassembled WGS sequence"/>
</dbReference>
<accession>A0A821XL30</accession>
<gene>
    <name evidence="1" type="ORF">PMACD_LOCUS15190</name>
</gene>
<dbReference type="EMBL" id="CAJOBZ010000070">
    <property type="protein sequence ID" value="CAF4946153.1"/>
    <property type="molecule type" value="Genomic_DNA"/>
</dbReference>
<comment type="caution">
    <text evidence="1">The sequence shown here is derived from an EMBL/GenBank/DDBJ whole genome shotgun (WGS) entry which is preliminary data.</text>
</comment>
<sequence length="165" mass="18529">MSVNYVANVPKLKGRENYDDWCFAVQNVLVLENMQAATAYDLWSTLKHMYDDSGYMRKISLLRNLINIRLENCESMAQYVTQIVETGQRLRGTGFSITDEWIGALIMAIEHSGIEVSADIVKTKLVDMCADDYVGTTSGSESAFIAKGRQRLKSGNTKSGHIHRQ</sequence>
<keyword evidence="2" id="KW-1185">Reference proteome</keyword>